<protein>
    <submittedName>
        <fullName evidence="2">Uncharacterized protein</fullName>
    </submittedName>
</protein>
<evidence type="ECO:0000313" key="2">
    <source>
        <dbReference type="EMBL" id="KAG8196020.1"/>
    </source>
</evidence>
<dbReference type="AlphaFoldDB" id="A0AAV6VGY9"/>
<feature type="compositionally biased region" description="Basic residues" evidence="1">
    <location>
        <begin position="87"/>
        <end position="98"/>
    </location>
</feature>
<sequence>MNTFKPTAIPITYADDRQSAGAELTCPAVPPSDGFQTIKPRPPQNGPNATELSVNPLHHDIAAPSRTIIDAASSSIENSANDNWQKVHPRHTAKRKFQSHASPTYEQPNKFQTLDNAGDQEDIVIDEPQFQTVASGSTGRIPPFIISNPQFNWVEFRKKIKNAHPEEQFAGGENFGFSLTAKTSGCK</sequence>
<keyword evidence="3" id="KW-1185">Reference proteome</keyword>
<accession>A0AAV6VGY9</accession>
<feature type="region of interest" description="Disordered" evidence="1">
    <location>
        <begin position="82"/>
        <end position="107"/>
    </location>
</feature>
<evidence type="ECO:0000256" key="1">
    <source>
        <dbReference type="SAM" id="MobiDB-lite"/>
    </source>
</evidence>
<reference evidence="2 3" key="1">
    <citation type="journal article" date="2022" name="Nat. Ecol. Evol.">
        <title>A masculinizing supergene underlies an exaggerated male reproductive morph in a spider.</title>
        <authorList>
            <person name="Hendrickx F."/>
            <person name="De Corte Z."/>
            <person name="Sonet G."/>
            <person name="Van Belleghem S.M."/>
            <person name="Kostlbacher S."/>
            <person name="Vangestel C."/>
        </authorList>
    </citation>
    <scope>NUCLEOTIDE SEQUENCE [LARGE SCALE GENOMIC DNA]</scope>
    <source>
        <strain evidence="2">W744_W776</strain>
    </source>
</reference>
<dbReference type="Proteomes" id="UP000827092">
    <property type="component" value="Unassembled WGS sequence"/>
</dbReference>
<proteinExistence type="predicted"/>
<gene>
    <name evidence="2" type="ORF">JTE90_028990</name>
</gene>
<feature type="region of interest" description="Disordered" evidence="1">
    <location>
        <begin position="28"/>
        <end position="53"/>
    </location>
</feature>
<organism evidence="2 3">
    <name type="scientific">Oedothorax gibbosus</name>
    <dbReference type="NCBI Taxonomy" id="931172"/>
    <lineage>
        <taxon>Eukaryota</taxon>
        <taxon>Metazoa</taxon>
        <taxon>Ecdysozoa</taxon>
        <taxon>Arthropoda</taxon>
        <taxon>Chelicerata</taxon>
        <taxon>Arachnida</taxon>
        <taxon>Araneae</taxon>
        <taxon>Araneomorphae</taxon>
        <taxon>Entelegynae</taxon>
        <taxon>Araneoidea</taxon>
        <taxon>Linyphiidae</taxon>
        <taxon>Erigoninae</taxon>
        <taxon>Oedothorax</taxon>
    </lineage>
</organism>
<comment type="caution">
    <text evidence="2">The sequence shown here is derived from an EMBL/GenBank/DDBJ whole genome shotgun (WGS) entry which is preliminary data.</text>
</comment>
<name>A0AAV6VGY9_9ARAC</name>
<dbReference type="EMBL" id="JAFNEN010000075">
    <property type="protein sequence ID" value="KAG8196020.1"/>
    <property type="molecule type" value="Genomic_DNA"/>
</dbReference>
<evidence type="ECO:0000313" key="3">
    <source>
        <dbReference type="Proteomes" id="UP000827092"/>
    </source>
</evidence>